<keyword evidence="4" id="KW-1185">Reference proteome</keyword>
<proteinExistence type="inferred from homology"/>
<comment type="caution">
    <text evidence="3">The sequence shown here is derived from an EMBL/GenBank/DDBJ whole genome shotgun (WGS) entry which is preliminary data.</text>
</comment>
<comment type="similarity">
    <text evidence="1">Belongs to the IST1 family.</text>
</comment>
<dbReference type="GO" id="GO:0015031">
    <property type="term" value="P:protein transport"/>
    <property type="evidence" value="ECO:0007669"/>
    <property type="project" value="InterPro"/>
</dbReference>
<dbReference type="PANTHER" id="PTHR12161">
    <property type="entry name" value="IST1 FAMILY MEMBER"/>
    <property type="match status" value="1"/>
</dbReference>
<dbReference type="FunFam" id="1.20.1260.60:FF:000002">
    <property type="entry name" value="Vacuolar protein sorting-associated protein IST1"/>
    <property type="match status" value="1"/>
</dbReference>
<gene>
    <name evidence="3" type="ORF">Acr_00g0072350</name>
</gene>
<dbReference type="Proteomes" id="UP000585474">
    <property type="component" value="Unassembled WGS sequence"/>
</dbReference>
<dbReference type="InterPro" id="IPR005061">
    <property type="entry name" value="Ist1"/>
</dbReference>
<dbReference type="EMBL" id="BJWL01000363">
    <property type="protein sequence ID" value="GFS41105.1"/>
    <property type="molecule type" value="Genomic_DNA"/>
</dbReference>
<evidence type="ECO:0000256" key="1">
    <source>
        <dbReference type="ARBA" id="ARBA00005536"/>
    </source>
</evidence>
<dbReference type="InterPro" id="IPR042277">
    <property type="entry name" value="IST1-like"/>
</dbReference>
<dbReference type="Pfam" id="PF03398">
    <property type="entry name" value="Ist1"/>
    <property type="match status" value="1"/>
</dbReference>
<organism evidence="3 4">
    <name type="scientific">Actinidia rufa</name>
    <dbReference type="NCBI Taxonomy" id="165716"/>
    <lineage>
        <taxon>Eukaryota</taxon>
        <taxon>Viridiplantae</taxon>
        <taxon>Streptophyta</taxon>
        <taxon>Embryophyta</taxon>
        <taxon>Tracheophyta</taxon>
        <taxon>Spermatophyta</taxon>
        <taxon>Magnoliopsida</taxon>
        <taxon>eudicotyledons</taxon>
        <taxon>Gunneridae</taxon>
        <taxon>Pentapetalae</taxon>
        <taxon>asterids</taxon>
        <taxon>Ericales</taxon>
        <taxon>Actinidiaceae</taxon>
        <taxon>Actinidia</taxon>
    </lineage>
</organism>
<protein>
    <submittedName>
        <fullName evidence="3">Ist1p</fullName>
    </submittedName>
</protein>
<dbReference type="OrthoDB" id="29853at2759"/>
<name>A0A7J0DTI8_9ERIC</name>
<dbReference type="PANTHER" id="PTHR12161:SF44">
    <property type="entry name" value="REGULATOR OF VPS4 ACTIVITY IN THE MVB PATHWAY PROTEIN"/>
    <property type="match status" value="1"/>
</dbReference>
<accession>A0A7J0DTI8</accession>
<evidence type="ECO:0000313" key="4">
    <source>
        <dbReference type="Proteomes" id="UP000585474"/>
    </source>
</evidence>
<evidence type="ECO:0000313" key="3">
    <source>
        <dbReference type="EMBL" id="GFS41105.1"/>
    </source>
</evidence>
<reference evidence="4" key="1">
    <citation type="submission" date="2019-07" db="EMBL/GenBank/DDBJ databases">
        <title>De Novo Assembly of kiwifruit Actinidia rufa.</title>
        <authorList>
            <person name="Sugita-Konishi S."/>
            <person name="Sato K."/>
            <person name="Mori E."/>
            <person name="Abe Y."/>
            <person name="Kisaki G."/>
            <person name="Hamano K."/>
            <person name="Suezawa K."/>
            <person name="Otani M."/>
            <person name="Fukuda T."/>
            <person name="Manabe T."/>
            <person name="Gomi K."/>
            <person name="Tabuchi M."/>
            <person name="Akimitsu K."/>
            <person name="Kataoka I."/>
        </authorList>
    </citation>
    <scope>NUCLEOTIDE SEQUENCE [LARGE SCALE GENOMIC DNA]</scope>
    <source>
        <strain evidence="4">cv. Fuchu</strain>
    </source>
</reference>
<feature type="region of interest" description="Disordered" evidence="2">
    <location>
        <begin position="331"/>
        <end position="361"/>
    </location>
</feature>
<dbReference type="Gene3D" id="1.20.1260.60">
    <property type="entry name" value="Vacuolar protein sorting-associated protein Ist1"/>
    <property type="match status" value="1"/>
</dbReference>
<sequence>MFELLFGWRKASKCKKLIRRVQCRINLLKNKRCSIVRQLRDDVAQLLTHGHEQSAFDRVEQLFKDESIVAVYDLLDHFCEFIIIHLSYIRKHKDCPNDINEAVSTLIFASARCGDLPELPVIRKLFGERYGHRFVTVALELLLGNLVNRQIKENLSIKSVPNDVKYKLVDEIARSCCQQQGPLALEYVSDVQVEHVILARKNKNMGDQVLRSDVQTHCNTKEETPLQDFDIMEAEGKIVHVDFSSDSKNRLIENSPYKFGILDRCTENSSSEGLLSPLPEEVIYLDDIEEFKNPTSKDENYQDQRLFVFKSSVVLAMERFENGFNEKKIDKNVKVGSGSDKNRKASGKRQRKRPVSDDGRSLKDVESTIYYGDSSEKTRIDKRESHNRRKIEKKVSFDETHECSLEYPCYFCISDDDKIDSESQKRKTTYGEFPVHNAKNEKVENSTFCHHGRCFCTRKPNDKKVEWEFVLQKPRVDAQIGATMDGDLTYPNRASNEPMKSDCRPIFRATTMPIERSRDSLTDSMLRSNSFPFQQPSHVHPKLPDYDQLAAQFMALKSANLQLLYSKHETSSRG</sequence>
<dbReference type="AlphaFoldDB" id="A0A7J0DTI8"/>
<evidence type="ECO:0000256" key="2">
    <source>
        <dbReference type="SAM" id="MobiDB-lite"/>
    </source>
</evidence>
<feature type="compositionally biased region" description="Basic residues" evidence="2">
    <location>
        <begin position="344"/>
        <end position="353"/>
    </location>
</feature>